<proteinExistence type="predicted"/>
<feature type="compositionally biased region" description="Polar residues" evidence="1">
    <location>
        <begin position="1"/>
        <end position="14"/>
    </location>
</feature>
<organism evidence="2 3">
    <name type="scientific">Actinomadura bangladeshensis</name>
    <dbReference type="NCBI Taxonomy" id="453573"/>
    <lineage>
        <taxon>Bacteria</taxon>
        <taxon>Bacillati</taxon>
        <taxon>Actinomycetota</taxon>
        <taxon>Actinomycetes</taxon>
        <taxon>Streptosporangiales</taxon>
        <taxon>Thermomonosporaceae</taxon>
        <taxon>Actinomadura</taxon>
    </lineage>
</organism>
<comment type="caution">
    <text evidence="2">The sequence shown here is derived from an EMBL/GenBank/DDBJ whole genome shotgun (WGS) entry which is preliminary data.</text>
</comment>
<sequence>MAQSVNDALQQTTGHPARTYAQWTADPLADLGRRPTRRDGDRHPRQVHWKDSAMAQLNLRAADQRPEVQSPGGVQFRQLPHPGPTRPGGAGTSGPGLVAVSEGP</sequence>
<dbReference type="AlphaFoldDB" id="A0A4R4PC51"/>
<gene>
    <name evidence="2" type="ORF">E1284_02515</name>
</gene>
<evidence type="ECO:0000256" key="1">
    <source>
        <dbReference type="SAM" id="MobiDB-lite"/>
    </source>
</evidence>
<protein>
    <submittedName>
        <fullName evidence="2">Uncharacterized protein</fullName>
    </submittedName>
</protein>
<dbReference type="EMBL" id="SMJW01000006">
    <property type="protein sequence ID" value="TDC19709.1"/>
    <property type="molecule type" value="Genomic_DNA"/>
</dbReference>
<keyword evidence="3" id="KW-1185">Reference proteome</keyword>
<dbReference type="Proteomes" id="UP000295431">
    <property type="component" value="Unassembled WGS sequence"/>
</dbReference>
<evidence type="ECO:0000313" key="2">
    <source>
        <dbReference type="EMBL" id="TDC19709.1"/>
    </source>
</evidence>
<feature type="compositionally biased region" description="Basic and acidic residues" evidence="1">
    <location>
        <begin position="31"/>
        <end position="48"/>
    </location>
</feature>
<feature type="region of interest" description="Disordered" evidence="1">
    <location>
        <begin position="1"/>
        <end position="48"/>
    </location>
</feature>
<name>A0A4R4PC51_9ACTN</name>
<reference evidence="2 3" key="1">
    <citation type="submission" date="2019-03" db="EMBL/GenBank/DDBJ databases">
        <title>Draft genome sequences of novel Actinobacteria.</title>
        <authorList>
            <person name="Sahin N."/>
            <person name="Ay H."/>
            <person name="Saygin H."/>
        </authorList>
    </citation>
    <scope>NUCLEOTIDE SEQUENCE [LARGE SCALE GENOMIC DNA]</scope>
    <source>
        <strain evidence="2 3">DSM 45347</strain>
    </source>
</reference>
<accession>A0A4R4PC51</accession>
<evidence type="ECO:0000313" key="3">
    <source>
        <dbReference type="Proteomes" id="UP000295431"/>
    </source>
</evidence>
<feature type="region of interest" description="Disordered" evidence="1">
    <location>
        <begin position="61"/>
        <end position="104"/>
    </location>
</feature>